<evidence type="ECO:0000313" key="2">
    <source>
        <dbReference type="Proteomes" id="UP000037982"/>
    </source>
</evidence>
<evidence type="ECO:0000313" key="1">
    <source>
        <dbReference type="EMBL" id="KPC60734.1"/>
    </source>
</evidence>
<name>A0A0N0XUG2_9ACTN</name>
<dbReference type="RefSeq" id="WP_053926393.1">
    <property type="nucleotide sequence ID" value="NZ_LGKG01000157.1"/>
</dbReference>
<dbReference type="PATRIC" id="fig|66876.3.peg.6195"/>
<sequence>MQLSRFPSPFPAPLPAALVPDVSGIEAFNAAYATALATGAVFVSISRSGRHWAVKADTLTAPAHTVDERTAAALRDAVARLVRLHLAGPGSAAGPTYVVLYGVAGERRARALATAVHAALCRNPGPLLRLVSRPAFSSGSPSPL</sequence>
<dbReference type="AlphaFoldDB" id="A0A0N0XUG2"/>
<reference evidence="2" key="1">
    <citation type="submission" date="2015-07" db="EMBL/GenBank/DDBJ databases">
        <authorList>
            <person name="Ju K.-S."/>
            <person name="Doroghazi J.R."/>
            <person name="Metcalf W.W."/>
        </authorList>
    </citation>
    <scope>NUCLEOTIDE SEQUENCE [LARGE SCALE GENOMIC DNA]</scope>
    <source>
        <strain evidence="2">NRRL ISP-5002</strain>
    </source>
</reference>
<accession>A0A0N0XUG2</accession>
<protein>
    <submittedName>
        <fullName evidence="1">Uncharacterized protein</fullName>
    </submittedName>
</protein>
<keyword evidence="2" id="KW-1185">Reference proteome</keyword>
<comment type="caution">
    <text evidence="1">The sequence shown here is derived from an EMBL/GenBank/DDBJ whole genome shotgun (WGS) entry which is preliminary data.</text>
</comment>
<proteinExistence type="predicted"/>
<dbReference type="Proteomes" id="UP000037982">
    <property type="component" value="Unassembled WGS sequence"/>
</dbReference>
<gene>
    <name evidence="1" type="ORF">ADL29_28275</name>
</gene>
<organism evidence="1 2">
    <name type="scientific">Streptomyces chattanoogensis</name>
    <dbReference type="NCBI Taxonomy" id="66876"/>
    <lineage>
        <taxon>Bacteria</taxon>
        <taxon>Bacillati</taxon>
        <taxon>Actinomycetota</taxon>
        <taxon>Actinomycetes</taxon>
        <taxon>Kitasatosporales</taxon>
        <taxon>Streptomycetaceae</taxon>
        <taxon>Streptomyces</taxon>
    </lineage>
</organism>
<dbReference type="EMBL" id="LGKG01000157">
    <property type="protein sequence ID" value="KPC60734.1"/>
    <property type="molecule type" value="Genomic_DNA"/>
</dbReference>